<dbReference type="EMBL" id="HBUE01280456">
    <property type="protein sequence ID" value="CAG6568691.1"/>
    <property type="molecule type" value="Transcribed_RNA"/>
</dbReference>
<evidence type="ECO:0000313" key="1">
    <source>
        <dbReference type="EMBL" id="CAG6517167.1"/>
    </source>
</evidence>
<reference evidence="1" key="1">
    <citation type="submission" date="2021-05" db="EMBL/GenBank/DDBJ databases">
        <authorList>
            <person name="Alioto T."/>
            <person name="Alioto T."/>
            <person name="Gomez Garrido J."/>
        </authorList>
    </citation>
    <scope>NUCLEOTIDE SEQUENCE</scope>
</reference>
<accession>A0A8D8GNX6</accession>
<protein>
    <submittedName>
        <fullName evidence="1">(northern house mosquito) hypothetical protein</fullName>
    </submittedName>
</protein>
<dbReference type="AlphaFoldDB" id="A0A8D8GNX6"/>
<dbReference type="EMBL" id="HBUE01174933">
    <property type="protein sequence ID" value="CAG6517167.1"/>
    <property type="molecule type" value="Transcribed_RNA"/>
</dbReference>
<sequence>MILCGHEIYGVVGRLLIGMDGASSGTYLRFVGKTSVMRQSREAFPIEITPLKTAETARFWCLFVTRYIEAEQRPADIVLNTRKNFLPSLSMNRTAITFAGRAAATVISDSRKTVLGMVAEQTPVSE</sequence>
<name>A0A8D8GNX6_CULPI</name>
<organism evidence="1">
    <name type="scientific">Culex pipiens</name>
    <name type="common">House mosquito</name>
    <dbReference type="NCBI Taxonomy" id="7175"/>
    <lineage>
        <taxon>Eukaryota</taxon>
        <taxon>Metazoa</taxon>
        <taxon>Ecdysozoa</taxon>
        <taxon>Arthropoda</taxon>
        <taxon>Hexapoda</taxon>
        <taxon>Insecta</taxon>
        <taxon>Pterygota</taxon>
        <taxon>Neoptera</taxon>
        <taxon>Endopterygota</taxon>
        <taxon>Diptera</taxon>
        <taxon>Nematocera</taxon>
        <taxon>Culicoidea</taxon>
        <taxon>Culicidae</taxon>
        <taxon>Culicinae</taxon>
        <taxon>Culicini</taxon>
        <taxon>Culex</taxon>
        <taxon>Culex</taxon>
    </lineage>
</organism>
<proteinExistence type="predicted"/>